<sequence length="131" mass="15032">MSKRSRKSTKGEASSSQAPSIMDKIRGFGVFESATHQHFYDRIMNLPIQFGPVVDWTFFARHGLADEFFQSINKDDFAGPQWEYHSRTNPTFEGVSFRLGGETRTMSLLEFGWRVGLYDEEVASHEDTVRT</sequence>
<proteinExistence type="predicted"/>
<protein>
    <submittedName>
        <fullName evidence="1">Uncharacterized protein</fullName>
    </submittedName>
</protein>
<reference evidence="1" key="1">
    <citation type="journal article" date="2022" name="Int. J. Mol. Sci.">
        <title>Draft Genome of Tanacetum Coccineum: Genomic Comparison of Closely Related Tanacetum-Family Plants.</title>
        <authorList>
            <person name="Yamashiro T."/>
            <person name="Shiraishi A."/>
            <person name="Nakayama K."/>
            <person name="Satake H."/>
        </authorList>
    </citation>
    <scope>NUCLEOTIDE SEQUENCE</scope>
</reference>
<comment type="caution">
    <text evidence="1">The sequence shown here is derived from an EMBL/GenBank/DDBJ whole genome shotgun (WGS) entry which is preliminary data.</text>
</comment>
<dbReference type="Proteomes" id="UP001151760">
    <property type="component" value="Unassembled WGS sequence"/>
</dbReference>
<name>A0ABQ5AC47_9ASTR</name>
<gene>
    <name evidence="1" type="ORF">Tco_0820311</name>
</gene>
<evidence type="ECO:0000313" key="2">
    <source>
        <dbReference type="Proteomes" id="UP001151760"/>
    </source>
</evidence>
<dbReference type="EMBL" id="BQNB010012096">
    <property type="protein sequence ID" value="GJS99141.1"/>
    <property type="molecule type" value="Genomic_DNA"/>
</dbReference>
<organism evidence="1 2">
    <name type="scientific">Tanacetum coccineum</name>
    <dbReference type="NCBI Taxonomy" id="301880"/>
    <lineage>
        <taxon>Eukaryota</taxon>
        <taxon>Viridiplantae</taxon>
        <taxon>Streptophyta</taxon>
        <taxon>Embryophyta</taxon>
        <taxon>Tracheophyta</taxon>
        <taxon>Spermatophyta</taxon>
        <taxon>Magnoliopsida</taxon>
        <taxon>eudicotyledons</taxon>
        <taxon>Gunneridae</taxon>
        <taxon>Pentapetalae</taxon>
        <taxon>asterids</taxon>
        <taxon>campanulids</taxon>
        <taxon>Asterales</taxon>
        <taxon>Asteraceae</taxon>
        <taxon>Asteroideae</taxon>
        <taxon>Anthemideae</taxon>
        <taxon>Anthemidinae</taxon>
        <taxon>Tanacetum</taxon>
    </lineage>
</organism>
<keyword evidence="2" id="KW-1185">Reference proteome</keyword>
<evidence type="ECO:0000313" key="1">
    <source>
        <dbReference type="EMBL" id="GJS99141.1"/>
    </source>
</evidence>
<accession>A0ABQ5AC47</accession>
<reference evidence="1" key="2">
    <citation type="submission" date="2022-01" db="EMBL/GenBank/DDBJ databases">
        <authorList>
            <person name="Yamashiro T."/>
            <person name="Shiraishi A."/>
            <person name="Satake H."/>
            <person name="Nakayama K."/>
        </authorList>
    </citation>
    <scope>NUCLEOTIDE SEQUENCE</scope>
</reference>